<protein>
    <recommendedName>
        <fullName evidence="3">HTH tetR-type domain-containing protein</fullName>
    </recommendedName>
</protein>
<feature type="non-terminal residue" evidence="4">
    <location>
        <position position="134"/>
    </location>
</feature>
<evidence type="ECO:0000313" key="5">
    <source>
        <dbReference type="Proteomes" id="UP000030023"/>
    </source>
</evidence>
<dbReference type="Proteomes" id="UP000030023">
    <property type="component" value="Unassembled WGS sequence"/>
</dbReference>
<dbReference type="Gene3D" id="1.10.357.10">
    <property type="entry name" value="Tetracycline Repressor, domain 2"/>
    <property type="match status" value="1"/>
</dbReference>
<dbReference type="InterPro" id="IPR001647">
    <property type="entry name" value="HTH_TetR"/>
</dbReference>
<keyword evidence="5" id="KW-1185">Reference proteome</keyword>
<evidence type="ECO:0000313" key="4">
    <source>
        <dbReference type="EMBL" id="KGO31682.1"/>
    </source>
</evidence>
<feature type="domain" description="HTH tetR-type" evidence="3">
    <location>
        <begin position="4"/>
        <end position="64"/>
    </location>
</feature>
<dbReference type="SUPFAM" id="SSF46689">
    <property type="entry name" value="Homeodomain-like"/>
    <property type="match status" value="1"/>
</dbReference>
<dbReference type="PANTHER" id="PTHR30055">
    <property type="entry name" value="HTH-TYPE TRANSCRIPTIONAL REGULATOR RUTR"/>
    <property type="match status" value="1"/>
</dbReference>
<evidence type="ECO:0000256" key="1">
    <source>
        <dbReference type="ARBA" id="ARBA00023125"/>
    </source>
</evidence>
<dbReference type="PRINTS" id="PR00455">
    <property type="entry name" value="HTHTETR"/>
</dbReference>
<dbReference type="EMBL" id="AXCV01000251">
    <property type="protein sequence ID" value="KGO31682.1"/>
    <property type="molecule type" value="Genomic_DNA"/>
</dbReference>
<name>A0ABR4XQD6_9LACO</name>
<dbReference type="PANTHER" id="PTHR30055:SF226">
    <property type="entry name" value="HTH-TYPE TRANSCRIPTIONAL REGULATOR PKSA"/>
    <property type="match status" value="1"/>
</dbReference>
<accession>A0ABR4XQD6</accession>
<feature type="DNA-binding region" description="H-T-H motif" evidence="2">
    <location>
        <begin position="27"/>
        <end position="46"/>
    </location>
</feature>
<dbReference type="PROSITE" id="PS50977">
    <property type="entry name" value="HTH_TETR_2"/>
    <property type="match status" value="1"/>
</dbReference>
<evidence type="ECO:0000256" key="2">
    <source>
        <dbReference type="PROSITE-ProRule" id="PRU00335"/>
    </source>
</evidence>
<comment type="caution">
    <text evidence="4">The sequence shown here is derived from an EMBL/GenBank/DDBJ whole genome shotgun (WGS) entry which is preliminary data.</text>
</comment>
<sequence length="134" mass="15496">MNSERTDKKIINAFTELLLKKGYKEATTMAIAQRAGVNESTLFRHFKDKHGLLTALVKKYLSDADGIGDFYQNSDDLFRDLTQIAGRYQNFINDHRAIVMVGLRESLDYPESIKWSKPFRKDSKPSLSMIYRKL</sequence>
<gene>
    <name evidence="4" type="ORF">Q757_05685</name>
</gene>
<evidence type="ECO:0000259" key="3">
    <source>
        <dbReference type="PROSITE" id="PS50977"/>
    </source>
</evidence>
<organism evidence="4 5">
    <name type="scientific">Oenococcus alcoholitolerans</name>
    <dbReference type="NCBI Taxonomy" id="931074"/>
    <lineage>
        <taxon>Bacteria</taxon>
        <taxon>Bacillati</taxon>
        <taxon>Bacillota</taxon>
        <taxon>Bacilli</taxon>
        <taxon>Lactobacillales</taxon>
        <taxon>Lactobacillaceae</taxon>
        <taxon>Oenococcus</taxon>
    </lineage>
</organism>
<dbReference type="InterPro" id="IPR009057">
    <property type="entry name" value="Homeodomain-like_sf"/>
</dbReference>
<reference evidence="4 5" key="1">
    <citation type="journal article" date="2014" name="Antonie Van Leeuwenhoek">
        <title>Oenococcus alcoholitolerans sp. nov., a lactic acid bacteria isolated from cachaca and ethanol fermentation processes.</title>
        <authorList>
            <person name="Badotti F."/>
            <person name="Moreira A.P."/>
            <person name="Tonon L.A."/>
            <person name="de Lucena B.T."/>
            <person name="Gomes Fde C."/>
            <person name="Kruger R."/>
            <person name="Thompson C.C."/>
            <person name="de Morais M.A.Jr."/>
            <person name="Rosa C.A."/>
            <person name="Thompson F.L."/>
        </authorList>
    </citation>
    <scope>NUCLEOTIDE SEQUENCE [LARGE SCALE GENOMIC DNA]</scope>
    <source>
        <strain evidence="4 5">UFRJ-M7.2.18</strain>
    </source>
</reference>
<proteinExistence type="predicted"/>
<keyword evidence="1 2" id="KW-0238">DNA-binding</keyword>
<dbReference type="InterPro" id="IPR050109">
    <property type="entry name" value="HTH-type_TetR-like_transc_reg"/>
</dbReference>
<dbReference type="Pfam" id="PF00440">
    <property type="entry name" value="TetR_N"/>
    <property type="match status" value="1"/>
</dbReference>